<sequence>MNNTITITGATGKIGFKIATALLKSSKSIRVIGRNAQSLESLKELGAEIALGNMNDVDFLTASFSDSEAVFLMLPPDKETLDFGAFQDQLGEIQYQAIINAGVKNIVFVSSQGAHDVLHTGTVRGLGRQETRLNSLPNDINVLSIRAEGFMENLIDSLKLFNTIATPLRPEVKTGLIATDDIADFATQRLLKLDFTGKSYQDLLGDRDYSQTEIATIVRNAIGKPSIEYVQYAYEAYKNALLKAGMSESRAALITERYKSINEGYFNEGVRNEKSTTHTSFEQFAQHILKPMFG</sequence>
<organism evidence="2 3">
    <name type="scientific">Flectobacillus longus</name>
    <dbReference type="NCBI Taxonomy" id="2984207"/>
    <lineage>
        <taxon>Bacteria</taxon>
        <taxon>Pseudomonadati</taxon>
        <taxon>Bacteroidota</taxon>
        <taxon>Cytophagia</taxon>
        <taxon>Cytophagales</taxon>
        <taxon>Flectobacillaceae</taxon>
        <taxon>Flectobacillus</taxon>
    </lineage>
</organism>
<dbReference type="InterPro" id="IPR008030">
    <property type="entry name" value="NmrA-like"/>
</dbReference>
<protein>
    <submittedName>
        <fullName evidence="2">NmrA family NAD(P)-binding protein</fullName>
    </submittedName>
</protein>
<dbReference type="SUPFAM" id="SSF51735">
    <property type="entry name" value="NAD(P)-binding Rossmann-fold domains"/>
    <property type="match status" value="1"/>
</dbReference>
<reference evidence="2 3" key="1">
    <citation type="submission" date="2023-05" db="EMBL/GenBank/DDBJ databases">
        <title>Novel species of genus Flectobacillus isolated from stream in China.</title>
        <authorList>
            <person name="Lu H."/>
        </authorList>
    </citation>
    <scope>NUCLEOTIDE SEQUENCE [LARGE SCALE GENOMIC DNA]</scope>
    <source>
        <strain evidence="2 3">DC10W</strain>
    </source>
</reference>
<comment type="caution">
    <text evidence="2">The sequence shown here is derived from an EMBL/GenBank/DDBJ whole genome shotgun (WGS) entry which is preliminary data.</text>
</comment>
<proteinExistence type="predicted"/>
<dbReference type="PANTHER" id="PTHR43162">
    <property type="match status" value="1"/>
</dbReference>
<feature type="domain" description="NmrA-like" evidence="1">
    <location>
        <begin position="1"/>
        <end position="267"/>
    </location>
</feature>
<accession>A0ABT6YTL1</accession>
<dbReference type="Gene3D" id="3.90.25.10">
    <property type="entry name" value="UDP-galactose 4-epimerase, domain 1"/>
    <property type="match status" value="1"/>
</dbReference>
<dbReference type="Proteomes" id="UP001236569">
    <property type="component" value="Unassembled WGS sequence"/>
</dbReference>
<evidence type="ECO:0000313" key="2">
    <source>
        <dbReference type="EMBL" id="MDI9866769.1"/>
    </source>
</evidence>
<dbReference type="RefSeq" id="WP_283371516.1">
    <property type="nucleotide sequence ID" value="NZ_JASHID010000020.1"/>
</dbReference>
<dbReference type="InterPro" id="IPR051604">
    <property type="entry name" value="Ergot_Alk_Oxidoreductase"/>
</dbReference>
<dbReference type="EMBL" id="JASHID010000020">
    <property type="protein sequence ID" value="MDI9866769.1"/>
    <property type="molecule type" value="Genomic_DNA"/>
</dbReference>
<keyword evidence="3" id="KW-1185">Reference proteome</keyword>
<gene>
    <name evidence="2" type="ORF">QM480_20695</name>
</gene>
<dbReference type="InterPro" id="IPR036291">
    <property type="entry name" value="NAD(P)-bd_dom_sf"/>
</dbReference>
<dbReference type="Gene3D" id="3.40.50.720">
    <property type="entry name" value="NAD(P)-binding Rossmann-like Domain"/>
    <property type="match status" value="1"/>
</dbReference>
<evidence type="ECO:0000313" key="3">
    <source>
        <dbReference type="Proteomes" id="UP001236569"/>
    </source>
</evidence>
<evidence type="ECO:0000259" key="1">
    <source>
        <dbReference type="Pfam" id="PF05368"/>
    </source>
</evidence>
<dbReference type="Pfam" id="PF05368">
    <property type="entry name" value="NmrA"/>
    <property type="match status" value="1"/>
</dbReference>
<name>A0ABT6YTL1_9BACT</name>
<dbReference type="PANTHER" id="PTHR43162:SF1">
    <property type="entry name" value="PRESTALK A DIFFERENTIATION PROTEIN A"/>
    <property type="match status" value="1"/>
</dbReference>